<dbReference type="AlphaFoldDB" id="A0A117NK55"/>
<name>A0A117NK55_PENFR</name>
<dbReference type="STRING" id="48697.A0A117NK55"/>
<comment type="caution">
    <text evidence="2">The sequence shown here is derived from an EMBL/GenBank/DDBJ whole genome shotgun (WGS) entry which is preliminary data.</text>
</comment>
<dbReference type="EMBL" id="LLXE01000796">
    <property type="protein sequence ID" value="KUM55563.1"/>
    <property type="molecule type" value="Genomic_DNA"/>
</dbReference>
<organism evidence="2 3">
    <name type="scientific">Penicillium freii</name>
    <dbReference type="NCBI Taxonomy" id="48697"/>
    <lineage>
        <taxon>Eukaryota</taxon>
        <taxon>Fungi</taxon>
        <taxon>Dikarya</taxon>
        <taxon>Ascomycota</taxon>
        <taxon>Pezizomycotina</taxon>
        <taxon>Eurotiomycetes</taxon>
        <taxon>Eurotiomycetidae</taxon>
        <taxon>Eurotiales</taxon>
        <taxon>Aspergillaceae</taxon>
        <taxon>Penicillium</taxon>
    </lineage>
</organism>
<evidence type="ECO:0000313" key="3">
    <source>
        <dbReference type="Proteomes" id="UP000055045"/>
    </source>
</evidence>
<reference evidence="2" key="1">
    <citation type="submission" date="2015-10" db="EMBL/GenBank/DDBJ databases">
        <title>Genome sequencing of Penicillium freii.</title>
        <authorList>
            <person name="Nguyen H.D."/>
            <person name="Visagie C.M."/>
            <person name="Seifert K.A."/>
        </authorList>
    </citation>
    <scope>NUCLEOTIDE SEQUENCE [LARGE SCALE GENOMIC DNA]</scope>
    <source>
        <strain evidence="2">DAOM 242723</strain>
    </source>
</reference>
<feature type="compositionally biased region" description="Low complexity" evidence="1">
    <location>
        <begin position="279"/>
        <end position="290"/>
    </location>
</feature>
<dbReference type="Proteomes" id="UP000055045">
    <property type="component" value="Unassembled WGS sequence"/>
</dbReference>
<accession>A0A117NK55</accession>
<protein>
    <submittedName>
        <fullName evidence="2">Uncharacterized protein</fullName>
    </submittedName>
</protein>
<evidence type="ECO:0000313" key="2">
    <source>
        <dbReference type="EMBL" id="KUM55563.1"/>
    </source>
</evidence>
<gene>
    <name evidence="2" type="ORF">ACN42_g11691</name>
</gene>
<evidence type="ECO:0000256" key="1">
    <source>
        <dbReference type="SAM" id="MobiDB-lite"/>
    </source>
</evidence>
<proteinExistence type="predicted"/>
<keyword evidence="3" id="KW-1185">Reference proteome</keyword>
<sequence>MICKTSAHTKESPSDLAASSRSCIPKQACFFLGKVPPPPFGAPPSPGKLPPPAFGTPPSPGKLPPLTFDVSLALDRVLHGAFGFYLVTVVFHGHRQALYPGVIVEVCYSQKSRRISHLADEYILNTDGSVNAVVALDIDYEGSNRATITVWRPEYAIVDGMEEFRANAVIEAQPFQTDSGLPTEGTVLRLSLKDFATEELARGHVGLDREILITSKQLCDFLLSAEARQQAQTQQQGSINRIRPGALKRRRPQTPPEQLSSEDEGSIERKRESKRGRQSSDYRPSSSSVDSKGDLP</sequence>
<feature type="region of interest" description="Disordered" evidence="1">
    <location>
        <begin position="232"/>
        <end position="296"/>
    </location>
</feature>